<keyword evidence="12" id="KW-1133">Transmembrane helix</keyword>
<keyword evidence="12" id="KW-0812">Transmembrane</keyword>
<keyword evidence="16" id="KW-1185">Reference proteome</keyword>
<dbReference type="InterPro" id="IPR003609">
    <property type="entry name" value="Pan_app"/>
</dbReference>
<proteinExistence type="predicted"/>
<keyword evidence="12" id="KW-0472">Membrane</keyword>
<dbReference type="InterPro" id="IPR008271">
    <property type="entry name" value="Ser/Thr_kinase_AS"/>
</dbReference>
<dbReference type="PROSITE" id="PS50948">
    <property type="entry name" value="PAN"/>
    <property type="match status" value="2"/>
</dbReference>
<gene>
    <name evidence="15" type="ORF">LWI29_017103</name>
</gene>
<dbReference type="Pfam" id="PF11883">
    <property type="entry name" value="DUF3403"/>
    <property type="match status" value="1"/>
</dbReference>
<organism evidence="15 16">
    <name type="scientific">Acer saccharum</name>
    <name type="common">Sugar maple</name>
    <dbReference type="NCBI Taxonomy" id="4024"/>
    <lineage>
        <taxon>Eukaryota</taxon>
        <taxon>Viridiplantae</taxon>
        <taxon>Streptophyta</taxon>
        <taxon>Embryophyta</taxon>
        <taxon>Tracheophyta</taxon>
        <taxon>Spermatophyta</taxon>
        <taxon>Magnoliopsida</taxon>
        <taxon>eudicotyledons</taxon>
        <taxon>Gunneridae</taxon>
        <taxon>Pentapetalae</taxon>
        <taxon>rosids</taxon>
        <taxon>malvids</taxon>
        <taxon>Sapindales</taxon>
        <taxon>Sapindaceae</taxon>
        <taxon>Hippocastanoideae</taxon>
        <taxon>Acereae</taxon>
        <taxon>Acer</taxon>
    </lineage>
</organism>
<dbReference type="SMART" id="SM00220">
    <property type="entry name" value="S_TKc"/>
    <property type="match status" value="1"/>
</dbReference>
<dbReference type="Pfam" id="PF07714">
    <property type="entry name" value="PK_Tyr_Ser-Thr"/>
    <property type="match status" value="1"/>
</dbReference>
<evidence type="ECO:0000256" key="5">
    <source>
        <dbReference type="ARBA" id="ARBA00022741"/>
    </source>
</evidence>
<reference evidence="15" key="1">
    <citation type="journal article" date="2022" name="Plant J.">
        <title>Strategies of tolerance reflected in two North American maple genomes.</title>
        <authorList>
            <person name="McEvoy S.L."/>
            <person name="Sezen U.U."/>
            <person name="Trouern-Trend A."/>
            <person name="McMahon S.M."/>
            <person name="Schaberg P.G."/>
            <person name="Yang J."/>
            <person name="Wegrzyn J.L."/>
            <person name="Swenson N.G."/>
        </authorList>
    </citation>
    <scope>NUCLEOTIDE SEQUENCE</scope>
    <source>
        <strain evidence="15">NS2018</strain>
    </source>
</reference>
<dbReference type="InterPro" id="IPR000858">
    <property type="entry name" value="S_locus_glycoprot_dom"/>
</dbReference>
<evidence type="ECO:0000256" key="4">
    <source>
        <dbReference type="ARBA" id="ARBA00022729"/>
    </source>
</evidence>
<dbReference type="PANTHER" id="PTHR27002">
    <property type="entry name" value="RECEPTOR-LIKE SERINE/THREONINE-PROTEIN KINASE SD1-8"/>
    <property type="match status" value="1"/>
</dbReference>
<dbReference type="Pfam" id="PF08276">
    <property type="entry name" value="PAN_2"/>
    <property type="match status" value="3"/>
</dbReference>
<dbReference type="CDD" id="cd01098">
    <property type="entry name" value="PAN_AP_plant"/>
    <property type="match status" value="3"/>
</dbReference>
<protein>
    <recommendedName>
        <fullName evidence="1">non-specific serine/threonine protein kinase</fullName>
        <ecNumber evidence="1">2.7.11.1</ecNumber>
    </recommendedName>
</protein>
<evidence type="ECO:0000259" key="13">
    <source>
        <dbReference type="PROSITE" id="PS50011"/>
    </source>
</evidence>
<comment type="catalytic activity">
    <reaction evidence="11">
        <text>L-seryl-[protein] + ATP = O-phospho-L-seryl-[protein] + ADP + H(+)</text>
        <dbReference type="Rhea" id="RHEA:17989"/>
        <dbReference type="Rhea" id="RHEA-COMP:9863"/>
        <dbReference type="Rhea" id="RHEA-COMP:11604"/>
        <dbReference type="ChEBI" id="CHEBI:15378"/>
        <dbReference type="ChEBI" id="CHEBI:29999"/>
        <dbReference type="ChEBI" id="CHEBI:30616"/>
        <dbReference type="ChEBI" id="CHEBI:83421"/>
        <dbReference type="ChEBI" id="CHEBI:456216"/>
        <dbReference type="EC" id="2.7.11.1"/>
    </reaction>
</comment>
<keyword evidence="6" id="KW-0418">Kinase</keyword>
<dbReference type="GO" id="GO:0048544">
    <property type="term" value="P:recognition of pollen"/>
    <property type="evidence" value="ECO:0007669"/>
    <property type="project" value="InterPro"/>
</dbReference>
<keyword evidence="3" id="KW-0808">Transferase</keyword>
<evidence type="ECO:0000256" key="8">
    <source>
        <dbReference type="ARBA" id="ARBA00023157"/>
    </source>
</evidence>
<dbReference type="AlphaFoldDB" id="A0AA39VY34"/>
<evidence type="ECO:0000256" key="9">
    <source>
        <dbReference type="ARBA" id="ARBA00023180"/>
    </source>
</evidence>
<evidence type="ECO:0000256" key="2">
    <source>
        <dbReference type="ARBA" id="ARBA00022527"/>
    </source>
</evidence>
<accession>A0AA39VY34</accession>
<dbReference type="Gene3D" id="1.10.510.10">
    <property type="entry name" value="Transferase(Phosphotransferase) domain 1"/>
    <property type="match status" value="1"/>
</dbReference>
<feature type="domain" description="Apple" evidence="14">
    <location>
        <begin position="524"/>
        <end position="590"/>
    </location>
</feature>
<dbReference type="PANTHER" id="PTHR27002:SF214">
    <property type="entry name" value="RECEPTOR-LIKE SERINE_THREONINE-PROTEIN KINASE"/>
    <property type="match status" value="1"/>
</dbReference>
<evidence type="ECO:0000256" key="10">
    <source>
        <dbReference type="ARBA" id="ARBA00047899"/>
    </source>
</evidence>
<keyword evidence="5" id="KW-0547">Nucleotide-binding</keyword>
<dbReference type="FunFam" id="3.30.200.20:FF:000195">
    <property type="entry name" value="G-type lectin S-receptor-like serine/threonine-protein kinase"/>
    <property type="match status" value="1"/>
</dbReference>
<dbReference type="SMART" id="SM00473">
    <property type="entry name" value="PAN_AP"/>
    <property type="match status" value="3"/>
</dbReference>
<name>A0AA39VY34_ACESA</name>
<evidence type="ECO:0000256" key="3">
    <source>
        <dbReference type="ARBA" id="ARBA00022679"/>
    </source>
</evidence>
<dbReference type="Pfam" id="PF00954">
    <property type="entry name" value="S_locus_glycop"/>
    <property type="match status" value="1"/>
</dbReference>
<dbReference type="CDD" id="cd14066">
    <property type="entry name" value="STKc_IRAK"/>
    <property type="match status" value="1"/>
</dbReference>
<sequence length="1099" mass="122731">MGPEILYRAGSWNGVRWTGTPQLVPNPVYTYEFVSNEKELDRCENYDLCGSYASCNINKYPDVCECLKGFTPKSPREWEILNWTEGCVRRASLNCNHSDGFPKHEAVKLPDTSNSWVDNNISHAKCEKLCLNNCSCTAYANSDVREGGTGCLLWFSDLLDIRKLAGNGQDLYVRVAASEIDISTPQNITLPTTTLLDTLPKSDSVAHSTQQINRSCFKKVPVLNTAAPSIPFHIDLNSSQSPPPVVPLQTHPMVTRLRSGALQHKVYSSIRNTAEISNEEFEPRTAAEALSRPQWHKAMIDDSSDASDQNFFCHCLQGFRPSDSFKQLNPSIGCVRRTTLQCEDSSSAIGDEDSFLIMNNVKFLFSAKESKLQDTGEYKLACTAYAYNEGAGCSLWHGELFNLRQLLKDDPDGQTIYLKLAASEFQIPRGKKKLVWVIALVVALAVLLLPASYIIYRWRRKLKEKGSLLMPISLSLCGANNNCRINKTPICECLKGFIPKAEDEWDTHGLSQSRKCIDKSPSDCPSGEGFLKLPAIKLPDFNWYNNSMNINECEAECFKNCSCRAYANSDISGGSGCLMWFGDLIDIRECPPGFSWGQDIFLRVPASELVQYYSNKEKKIKIIAVVSTIIGIFILVLVLCTVWKKTKNRGLESKEEEEEVPLVDLSTIAAATNNFSQANMIGKGGFGPVYKGNLSTGQEIAVKRLSNNSGQGVEEFKSEVVLIGKLQHRNLVSLLGCCIQGDERMLIYEYMPNKSLDYFIFDDERSKFLSWRKRFDIIIGIARGLLYLHQDSKLQIIHRDLKASNILLDNDLNPKISDFGLARIFRGDDKEANTKRIAGTYGYMSPEYATDGNFSLKSDVFSFGVLLLEIISGKKNRGFCHPDHHLNLLGHAWVLWNNGRSLEVKDVCLEDSVIESQVIRCIQVGLLCVQMFPEDRPEMSSVVFMLANEGLLLPQPKQPGFFTERGFITGSTSSSKEKSHTENAMSITTLDGRRLYFAGPAPRSETAGASPVAVVIGIIGDVDIVSMVRFTVGRVEEFIHASLSETEEGFVSSAKKSVMANRRGGSELMWKETEKRIGEDWIVELRLCLVVVRAPFMEK</sequence>
<evidence type="ECO:0000256" key="1">
    <source>
        <dbReference type="ARBA" id="ARBA00012513"/>
    </source>
</evidence>
<dbReference type="InterPro" id="IPR001245">
    <property type="entry name" value="Ser-Thr/Tyr_kinase_cat_dom"/>
</dbReference>
<feature type="transmembrane region" description="Helical" evidence="12">
    <location>
        <begin position="434"/>
        <end position="456"/>
    </location>
</feature>
<dbReference type="PROSITE" id="PS00108">
    <property type="entry name" value="PROTEIN_KINASE_ST"/>
    <property type="match status" value="1"/>
</dbReference>
<reference evidence="15" key="2">
    <citation type="submission" date="2023-06" db="EMBL/GenBank/DDBJ databases">
        <authorList>
            <person name="Swenson N.G."/>
            <person name="Wegrzyn J.L."/>
            <person name="Mcevoy S.L."/>
        </authorList>
    </citation>
    <scope>NUCLEOTIDE SEQUENCE</scope>
    <source>
        <strain evidence="15">NS2018</strain>
        <tissue evidence="15">Leaf</tissue>
    </source>
</reference>
<evidence type="ECO:0000256" key="7">
    <source>
        <dbReference type="ARBA" id="ARBA00022840"/>
    </source>
</evidence>
<comment type="catalytic activity">
    <reaction evidence="10">
        <text>L-threonyl-[protein] + ATP = O-phospho-L-threonyl-[protein] + ADP + H(+)</text>
        <dbReference type="Rhea" id="RHEA:46608"/>
        <dbReference type="Rhea" id="RHEA-COMP:11060"/>
        <dbReference type="Rhea" id="RHEA-COMP:11605"/>
        <dbReference type="ChEBI" id="CHEBI:15378"/>
        <dbReference type="ChEBI" id="CHEBI:30013"/>
        <dbReference type="ChEBI" id="CHEBI:30616"/>
        <dbReference type="ChEBI" id="CHEBI:61977"/>
        <dbReference type="ChEBI" id="CHEBI:456216"/>
        <dbReference type="EC" id="2.7.11.1"/>
    </reaction>
</comment>
<keyword evidence="8" id="KW-1015">Disulfide bond</keyword>
<dbReference type="FunFam" id="1.10.510.10:FF:000060">
    <property type="entry name" value="G-type lectin S-receptor-like serine/threonine-protein kinase"/>
    <property type="match status" value="1"/>
</dbReference>
<keyword evidence="2" id="KW-0723">Serine/threonine-protein kinase</keyword>
<dbReference type="SUPFAM" id="SSF56112">
    <property type="entry name" value="Protein kinase-like (PK-like)"/>
    <property type="match status" value="1"/>
</dbReference>
<evidence type="ECO:0000256" key="12">
    <source>
        <dbReference type="SAM" id="Phobius"/>
    </source>
</evidence>
<dbReference type="GO" id="GO:0005524">
    <property type="term" value="F:ATP binding"/>
    <property type="evidence" value="ECO:0007669"/>
    <property type="project" value="UniProtKB-KW"/>
</dbReference>
<dbReference type="GO" id="GO:0005886">
    <property type="term" value="C:plasma membrane"/>
    <property type="evidence" value="ECO:0007669"/>
    <property type="project" value="TreeGrafter"/>
</dbReference>
<comment type="caution">
    <text evidence="15">The sequence shown here is derived from an EMBL/GenBank/DDBJ whole genome shotgun (WGS) entry which is preliminary data.</text>
</comment>
<evidence type="ECO:0000256" key="11">
    <source>
        <dbReference type="ARBA" id="ARBA00048679"/>
    </source>
</evidence>
<dbReference type="InterPro" id="IPR000719">
    <property type="entry name" value="Prot_kinase_dom"/>
</dbReference>
<dbReference type="GO" id="GO:0004674">
    <property type="term" value="F:protein serine/threonine kinase activity"/>
    <property type="evidence" value="ECO:0007669"/>
    <property type="project" value="UniProtKB-KW"/>
</dbReference>
<keyword evidence="4" id="KW-0732">Signal</keyword>
<feature type="transmembrane region" description="Helical" evidence="12">
    <location>
        <begin position="622"/>
        <end position="644"/>
    </location>
</feature>
<feature type="domain" description="Apple" evidence="14">
    <location>
        <begin position="95"/>
        <end position="176"/>
    </location>
</feature>
<dbReference type="EMBL" id="JAUESC010000004">
    <property type="protein sequence ID" value="KAK0596590.1"/>
    <property type="molecule type" value="Genomic_DNA"/>
</dbReference>
<evidence type="ECO:0000313" key="16">
    <source>
        <dbReference type="Proteomes" id="UP001168877"/>
    </source>
</evidence>
<dbReference type="InterPro" id="IPR011009">
    <property type="entry name" value="Kinase-like_dom_sf"/>
</dbReference>
<keyword evidence="9" id="KW-0325">Glycoprotein</keyword>
<dbReference type="InterPro" id="IPR021820">
    <property type="entry name" value="S-locus_recpt_kinase_C"/>
</dbReference>
<feature type="domain" description="Protein kinase" evidence="13">
    <location>
        <begin position="675"/>
        <end position="951"/>
    </location>
</feature>
<dbReference type="Proteomes" id="UP001168877">
    <property type="component" value="Unassembled WGS sequence"/>
</dbReference>
<evidence type="ECO:0000313" key="15">
    <source>
        <dbReference type="EMBL" id="KAK0596590.1"/>
    </source>
</evidence>
<keyword evidence="7" id="KW-0067">ATP-binding</keyword>
<dbReference type="Gene3D" id="3.30.200.20">
    <property type="entry name" value="Phosphorylase Kinase, domain 1"/>
    <property type="match status" value="1"/>
</dbReference>
<evidence type="ECO:0000256" key="6">
    <source>
        <dbReference type="ARBA" id="ARBA00022777"/>
    </source>
</evidence>
<dbReference type="PROSITE" id="PS50011">
    <property type="entry name" value="PROTEIN_KINASE_DOM"/>
    <property type="match status" value="1"/>
</dbReference>
<dbReference type="EC" id="2.7.11.1" evidence="1"/>
<evidence type="ECO:0000259" key="14">
    <source>
        <dbReference type="PROSITE" id="PS50948"/>
    </source>
</evidence>